<keyword evidence="5" id="KW-0573">Peptidoglycan synthesis</keyword>
<dbReference type="EC" id="3.4.16.4" evidence="13"/>
<dbReference type="STRING" id="121290.APY04_2428"/>
<evidence type="ECO:0000256" key="9">
    <source>
        <dbReference type="RuleBase" id="RU004016"/>
    </source>
</evidence>
<evidence type="ECO:0000256" key="7">
    <source>
        <dbReference type="PIRSR" id="PIRSR618044-1"/>
    </source>
</evidence>
<dbReference type="InterPro" id="IPR012338">
    <property type="entry name" value="Beta-lactam/transpept-like"/>
</dbReference>
<comment type="caution">
    <text evidence="13">The sequence shown here is derived from an EMBL/GenBank/DDBJ whole genome shotgun (WGS) entry which is preliminary data.</text>
</comment>
<feature type="chain" id="PRO_5007132551" evidence="11">
    <location>
        <begin position="25"/>
        <end position="362"/>
    </location>
</feature>
<feature type="compositionally biased region" description="Low complexity" evidence="10">
    <location>
        <begin position="314"/>
        <end position="334"/>
    </location>
</feature>
<dbReference type="GO" id="GO:0006508">
    <property type="term" value="P:proteolysis"/>
    <property type="evidence" value="ECO:0007669"/>
    <property type="project" value="InterPro"/>
</dbReference>
<dbReference type="GO" id="GO:0009002">
    <property type="term" value="F:serine-type D-Ala-D-Ala carboxypeptidase activity"/>
    <property type="evidence" value="ECO:0007669"/>
    <property type="project" value="UniProtKB-EC"/>
</dbReference>
<dbReference type="Pfam" id="PF00768">
    <property type="entry name" value="Peptidase_S11"/>
    <property type="match status" value="1"/>
</dbReference>
<dbReference type="PANTHER" id="PTHR21581:SF6">
    <property type="entry name" value="TRAFFICKING PROTEIN PARTICLE COMPLEX SUBUNIT 12"/>
    <property type="match status" value="1"/>
</dbReference>
<sequence>MRRDVGIISLAALMVWGCAAPAVAASASGSSLVFDFEDGHVLYAEDIDQPWYPASLTKMMTAYMAFTAIKEGRAKKDTKVKISAAAYKMPPTRLGMKTGSEITLDDALRALMMRSANDVAVAIAETLGGDEASFVKEMNQTAARLGMTHTHFINPHGLPAEKQVSTARDMGLLSQALLKDFPEEAPLYSLTSATIGKITIGTHNALLTSFDGGDGIKTGYTCASGYNLAASATRDGRRLIAIVLGAPSNSARTARASALLESGFRTHEWKTSFPIARLQNYPREVIGTPYEPDELILGRFRACSAPPPPPKPEPATASADSATKAGGTAAAPAAKIEKTSAQNASASKKAPRNTSKKKRTKQ</sequence>
<evidence type="ECO:0000256" key="4">
    <source>
        <dbReference type="ARBA" id="ARBA00022960"/>
    </source>
</evidence>
<name>A0A109BCR2_HYPSL</name>
<reference evidence="13 14" key="1">
    <citation type="submission" date="2015-10" db="EMBL/GenBank/DDBJ databases">
        <title>Transcriptomic analysis of a linuron degrading triple-species bacterial consortium.</title>
        <authorList>
            <person name="Albers P."/>
        </authorList>
    </citation>
    <scope>NUCLEOTIDE SEQUENCE [LARGE SCALE GENOMIC DNA]</scope>
    <source>
        <strain evidence="13 14">WDL6</strain>
    </source>
</reference>
<feature type="active site" description="Proton acceptor" evidence="7">
    <location>
        <position position="58"/>
    </location>
</feature>
<dbReference type="EMBL" id="LMTR01000073">
    <property type="protein sequence ID" value="KWT66232.1"/>
    <property type="molecule type" value="Genomic_DNA"/>
</dbReference>
<evidence type="ECO:0000313" key="13">
    <source>
        <dbReference type="EMBL" id="KWT66232.1"/>
    </source>
</evidence>
<evidence type="ECO:0000256" key="10">
    <source>
        <dbReference type="SAM" id="MobiDB-lite"/>
    </source>
</evidence>
<dbReference type="GO" id="GO:0009252">
    <property type="term" value="P:peptidoglycan biosynthetic process"/>
    <property type="evidence" value="ECO:0007669"/>
    <property type="project" value="UniProtKB-KW"/>
</dbReference>
<dbReference type="AlphaFoldDB" id="A0A109BCR2"/>
<feature type="active site" evidence="7">
    <location>
        <position position="115"/>
    </location>
</feature>
<keyword evidence="6" id="KW-0961">Cell wall biogenesis/degradation</keyword>
<dbReference type="InterPro" id="IPR001967">
    <property type="entry name" value="Peptidase_S11_N"/>
</dbReference>
<evidence type="ECO:0000256" key="1">
    <source>
        <dbReference type="ARBA" id="ARBA00007164"/>
    </source>
</evidence>
<feature type="compositionally biased region" description="Basic residues" evidence="10">
    <location>
        <begin position="349"/>
        <end position="362"/>
    </location>
</feature>
<dbReference type="GO" id="GO:0008360">
    <property type="term" value="P:regulation of cell shape"/>
    <property type="evidence" value="ECO:0007669"/>
    <property type="project" value="UniProtKB-KW"/>
</dbReference>
<evidence type="ECO:0000256" key="3">
    <source>
        <dbReference type="ARBA" id="ARBA00022801"/>
    </source>
</evidence>
<evidence type="ECO:0000313" key="14">
    <source>
        <dbReference type="Proteomes" id="UP000059074"/>
    </source>
</evidence>
<keyword evidence="3 13" id="KW-0378">Hydrolase</keyword>
<dbReference type="SUPFAM" id="SSF56601">
    <property type="entry name" value="beta-lactamase/transpeptidase-like"/>
    <property type="match status" value="1"/>
</dbReference>
<keyword evidence="4" id="KW-0133">Cell shape</keyword>
<evidence type="ECO:0000259" key="12">
    <source>
        <dbReference type="Pfam" id="PF00768"/>
    </source>
</evidence>
<dbReference type="OrthoDB" id="9795979at2"/>
<feature type="signal peptide" evidence="11">
    <location>
        <begin position="1"/>
        <end position="24"/>
    </location>
</feature>
<dbReference type="GO" id="GO:0071555">
    <property type="term" value="P:cell wall organization"/>
    <property type="evidence" value="ECO:0007669"/>
    <property type="project" value="UniProtKB-KW"/>
</dbReference>
<evidence type="ECO:0000256" key="2">
    <source>
        <dbReference type="ARBA" id="ARBA00022729"/>
    </source>
</evidence>
<dbReference type="Proteomes" id="UP000059074">
    <property type="component" value="Unassembled WGS sequence"/>
</dbReference>
<comment type="similarity">
    <text evidence="1 9">Belongs to the peptidase S11 family.</text>
</comment>
<feature type="domain" description="Peptidase S11 D-alanyl-D-alanine carboxypeptidase A N-terminal" evidence="12">
    <location>
        <begin position="24"/>
        <end position="247"/>
    </location>
</feature>
<keyword evidence="2 11" id="KW-0732">Signal</keyword>
<dbReference type="PRINTS" id="PR00725">
    <property type="entry name" value="DADACBPTASE1"/>
</dbReference>
<accession>A0A109BCR2</accession>
<proteinExistence type="inferred from homology"/>
<protein>
    <submittedName>
        <fullName evidence="13">D-alanyl-D-alanine carboxypeptidase</fullName>
        <ecNumber evidence="13">3.4.16.4</ecNumber>
    </submittedName>
</protein>
<dbReference type="InterPro" id="IPR018044">
    <property type="entry name" value="Peptidase_S11"/>
</dbReference>
<gene>
    <name evidence="13" type="ORF">APY04_2428</name>
</gene>
<evidence type="ECO:0000256" key="6">
    <source>
        <dbReference type="ARBA" id="ARBA00023316"/>
    </source>
</evidence>
<dbReference type="Gene3D" id="3.40.710.10">
    <property type="entry name" value="DD-peptidase/beta-lactamase superfamily"/>
    <property type="match status" value="1"/>
</dbReference>
<evidence type="ECO:0000256" key="5">
    <source>
        <dbReference type="ARBA" id="ARBA00022984"/>
    </source>
</evidence>
<dbReference type="RefSeq" id="WP_157066770.1">
    <property type="nucleotide sequence ID" value="NZ_LMTR01000073.1"/>
</dbReference>
<keyword evidence="13" id="KW-0645">Protease</keyword>
<dbReference type="PATRIC" id="fig|121290.4.peg.330"/>
<keyword evidence="14" id="KW-1185">Reference proteome</keyword>
<feature type="binding site" evidence="8">
    <location>
        <position position="217"/>
    </location>
    <ligand>
        <name>substrate</name>
    </ligand>
</feature>
<feature type="active site" description="Acyl-ester intermediate" evidence="7">
    <location>
        <position position="55"/>
    </location>
</feature>
<feature type="region of interest" description="Disordered" evidence="10">
    <location>
        <begin position="300"/>
        <end position="362"/>
    </location>
</feature>
<evidence type="ECO:0000256" key="8">
    <source>
        <dbReference type="PIRSR" id="PIRSR618044-2"/>
    </source>
</evidence>
<organism evidence="13 14">
    <name type="scientific">Hyphomicrobium sulfonivorans</name>
    <dbReference type="NCBI Taxonomy" id="121290"/>
    <lineage>
        <taxon>Bacteria</taxon>
        <taxon>Pseudomonadati</taxon>
        <taxon>Pseudomonadota</taxon>
        <taxon>Alphaproteobacteria</taxon>
        <taxon>Hyphomicrobiales</taxon>
        <taxon>Hyphomicrobiaceae</taxon>
        <taxon>Hyphomicrobium</taxon>
    </lineage>
</organism>
<evidence type="ECO:0000256" key="11">
    <source>
        <dbReference type="SAM" id="SignalP"/>
    </source>
</evidence>
<keyword evidence="13" id="KW-0121">Carboxypeptidase</keyword>
<dbReference type="PANTHER" id="PTHR21581">
    <property type="entry name" value="D-ALANYL-D-ALANINE CARBOXYPEPTIDASE"/>
    <property type="match status" value="1"/>
</dbReference>